<feature type="compositionally biased region" description="Low complexity" evidence="1">
    <location>
        <begin position="102"/>
        <end position="114"/>
    </location>
</feature>
<evidence type="ECO:0000313" key="3">
    <source>
        <dbReference type="Proteomes" id="UP001200247"/>
    </source>
</evidence>
<dbReference type="EMBL" id="JAJAXM010000025">
    <property type="protein sequence ID" value="MCG9026739.1"/>
    <property type="molecule type" value="Genomic_DNA"/>
</dbReference>
<comment type="caution">
    <text evidence="2">The sequence shown here is derived from an EMBL/GenBank/DDBJ whole genome shotgun (WGS) entry which is preliminary data.</text>
</comment>
<protein>
    <submittedName>
        <fullName evidence="2">Uncharacterized protein</fullName>
    </submittedName>
</protein>
<evidence type="ECO:0000256" key="1">
    <source>
        <dbReference type="SAM" id="MobiDB-lite"/>
    </source>
</evidence>
<proteinExistence type="predicted"/>
<dbReference type="AlphaFoldDB" id="A0ABD4STE9"/>
<feature type="compositionally biased region" description="Pro residues" evidence="1">
    <location>
        <begin position="83"/>
        <end position="101"/>
    </location>
</feature>
<dbReference type="RefSeq" id="WP_239894316.1">
    <property type="nucleotide sequence ID" value="NZ_JAJAXM010000025.1"/>
</dbReference>
<organism evidence="2 3">
    <name type="scientific">Laribacter hongkongensis</name>
    <dbReference type="NCBI Taxonomy" id="168471"/>
    <lineage>
        <taxon>Bacteria</taxon>
        <taxon>Pseudomonadati</taxon>
        <taxon>Pseudomonadota</taxon>
        <taxon>Betaproteobacteria</taxon>
        <taxon>Neisseriales</taxon>
        <taxon>Aquaspirillaceae</taxon>
        <taxon>Laribacter</taxon>
    </lineage>
</organism>
<gene>
    <name evidence="2" type="ORF">LH440_12665</name>
</gene>
<dbReference type="Proteomes" id="UP001200247">
    <property type="component" value="Unassembled WGS sequence"/>
</dbReference>
<reference evidence="2 3" key="1">
    <citation type="submission" date="2021-10" db="EMBL/GenBank/DDBJ databases">
        <title>Whole-genome sequencing analysis of Laribacter hongkongensis: virulence gene profiles, carbohydrate-active enzyme prediction, and antimicrobial resistance characterization.</title>
        <authorList>
            <person name="Yuan P."/>
            <person name="Zhan Y."/>
            <person name="Chen D."/>
        </authorList>
    </citation>
    <scope>NUCLEOTIDE SEQUENCE [LARGE SCALE GENOMIC DNA]</scope>
    <source>
        <strain evidence="2 3">W67</strain>
    </source>
</reference>
<evidence type="ECO:0000313" key="2">
    <source>
        <dbReference type="EMBL" id="MCG9026739.1"/>
    </source>
</evidence>
<feature type="compositionally biased region" description="Basic residues" evidence="1">
    <location>
        <begin position="68"/>
        <end position="78"/>
    </location>
</feature>
<feature type="region of interest" description="Disordered" evidence="1">
    <location>
        <begin position="68"/>
        <end position="123"/>
    </location>
</feature>
<accession>A0ABD4STE9</accession>
<name>A0ABD4STE9_9NEIS</name>
<sequence>MSNHPADLARALADLATGPPCSKAAAMRVMLPHIESALASDRATQSSIRQTLAAAGFNYSESEFRNALHRARKGRHAPGKTTAPPPPAAQPKPAPMPPTPAPASTGAFSSPATGPRTFAFKPK</sequence>